<evidence type="ECO:0000256" key="4">
    <source>
        <dbReference type="SAM" id="Phobius"/>
    </source>
</evidence>
<dbReference type="PANTHER" id="PTHR32309:SF13">
    <property type="entry name" value="FERRIC ENTEROBACTIN TRANSPORT PROTEIN FEPE"/>
    <property type="match status" value="1"/>
</dbReference>
<dbReference type="GO" id="GO:0004713">
    <property type="term" value="F:protein tyrosine kinase activity"/>
    <property type="evidence" value="ECO:0007669"/>
    <property type="project" value="TreeGrafter"/>
</dbReference>
<dbReference type="InterPro" id="IPR027417">
    <property type="entry name" value="P-loop_NTPase"/>
</dbReference>
<dbReference type="InterPro" id="IPR050445">
    <property type="entry name" value="Bact_polysacc_biosynth/exp"/>
</dbReference>
<dbReference type="CDD" id="cd05387">
    <property type="entry name" value="BY-kinase"/>
    <property type="match status" value="1"/>
</dbReference>
<organism evidence="5">
    <name type="scientific">Leptospirillum ferriphilum</name>
    <dbReference type="NCBI Taxonomy" id="178606"/>
    <lineage>
        <taxon>Bacteria</taxon>
        <taxon>Pseudomonadati</taxon>
        <taxon>Nitrospirota</taxon>
        <taxon>Nitrospiria</taxon>
        <taxon>Nitrospirales</taxon>
        <taxon>Nitrospiraceae</taxon>
        <taxon>Leptospirillum</taxon>
    </lineage>
</organism>
<dbReference type="GO" id="GO:0005886">
    <property type="term" value="C:plasma membrane"/>
    <property type="evidence" value="ECO:0007669"/>
    <property type="project" value="TreeGrafter"/>
</dbReference>
<keyword evidence="4" id="KW-0472">Membrane</keyword>
<keyword evidence="4" id="KW-0812">Transmembrane</keyword>
<dbReference type="InterPro" id="IPR005702">
    <property type="entry name" value="Wzc-like_C"/>
</dbReference>
<feature type="transmembrane region" description="Helical" evidence="4">
    <location>
        <begin position="360"/>
        <end position="382"/>
    </location>
</feature>
<feature type="compositionally biased region" description="Basic and acidic residues" evidence="3">
    <location>
        <begin position="640"/>
        <end position="654"/>
    </location>
</feature>
<dbReference type="PANTHER" id="PTHR32309">
    <property type="entry name" value="TYROSINE-PROTEIN KINASE"/>
    <property type="match status" value="1"/>
</dbReference>
<evidence type="ECO:0000256" key="1">
    <source>
        <dbReference type="ARBA" id="ARBA00022741"/>
    </source>
</evidence>
<dbReference type="EMBL" id="DTMM01000171">
    <property type="protein sequence ID" value="HFT93909.1"/>
    <property type="molecule type" value="Genomic_DNA"/>
</dbReference>
<keyword evidence="2" id="KW-0067">ATP-binding</keyword>
<keyword evidence="4" id="KW-1133">Transmembrane helix</keyword>
<comment type="caution">
    <text evidence="5">The sequence shown here is derived from an EMBL/GenBank/DDBJ whole genome shotgun (WGS) entry which is preliminary data.</text>
</comment>
<evidence type="ECO:0000256" key="3">
    <source>
        <dbReference type="SAM" id="MobiDB-lite"/>
    </source>
</evidence>
<dbReference type="AlphaFoldDB" id="A0A7C3QVV2"/>
<name>A0A7C3QVV2_9BACT</name>
<reference evidence="5" key="1">
    <citation type="journal article" date="2020" name="mSystems">
        <title>Genome- and Community-Level Interaction Insights into Carbon Utilization and Element Cycling Functions of Hydrothermarchaeota in Hydrothermal Sediment.</title>
        <authorList>
            <person name="Zhou Z."/>
            <person name="Liu Y."/>
            <person name="Xu W."/>
            <person name="Pan J."/>
            <person name="Luo Z.H."/>
            <person name="Li M."/>
        </authorList>
    </citation>
    <scope>NUCLEOTIDE SEQUENCE [LARGE SCALE GENOMIC DNA]</scope>
    <source>
        <strain evidence="5">SpSt-902</strain>
    </source>
</reference>
<evidence type="ECO:0000313" key="5">
    <source>
        <dbReference type="EMBL" id="HFT93909.1"/>
    </source>
</evidence>
<proteinExistence type="predicted"/>
<feature type="region of interest" description="Disordered" evidence="3">
    <location>
        <begin position="636"/>
        <end position="662"/>
    </location>
</feature>
<keyword evidence="1" id="KW-0547">Nucleotide-binding</keyword>
<dbReference type="SUPFAM" id="SSF52540">
    <property type="entry name" value="P-loop containing nucleoside triphosphate hydrolases"/>
    <property type="match status" value="1"/>
</dbReference>
<feature type="transmembrane region" description="Helical" evidence="4">
    <location>
        <begin position="22"/>
        <end position="41"/>
    </location>
</feature>
<evidence type="ECO:0000256" key="2">
    <source>
        <dbReference type="ARBA" id="ARBA00022840"/>
    </source>
</evidence>
<dbReference type="Gene3D" id="3.40.50.300">
    <property type="entry name" value="P-loop containing nucleotide triphosphate hydrolases"/>
    <property type="match status" value="1"/>
</dbReference>
<accession>A0A7C3QVV2</accession>
<protein>
    <submittedName>
        <fullName evidence="5">Lipopolysaccharide biosynthesis protein</fullName>
    </submittedName>
</protein>
<sequence>MQTLDAKTILALAWLSIRRHKFIAFLTFILLAVPIGAVGLMKKPVFVAKATVLIKQNNYASSGLANHLHTPRSLGIQFAILKSQYLAGKVIDSLPEKTLKDLEENAEYTDYQGQFINVIRTTLGKSPIVMNPRQRAAMELRNARMGFRGAGAGGIIEISGESTDPHVALDLVNGYIDAFKDISSHFALEQQADLDKSLSLQILNARSLLKKSEEDLMNFQNRSRKRGGKHHPVDVSSYLSEESGMLSALRMRKAQLLLTETRSHPDVVAVTQEIREIEKKIGRVHTIARPAGLDGPVDVSGAAWESFLESNIKMDKDLLSELEEERSSARIIADSNLENLIVIDPPLLPMKPQMTKGFKILALGVVAALGGSVAVPFLIVFFRKPIQGEDNLKKLSGVPNFANIPRIPSRHIPEKNGVRIPRIDLMADRESVWIFQKEFESMFFRLKKTLKLQKGQVLLITSPAPEDGKSVTTLNLALTMAHMGHHTILMDADTIRGRVHQNLRLGREYCAEDFLPDVEEAPQRIDWSEGNLAVITLAKSKKRFWTEHPESLIAKWFEILRFQADFILIDSPPILASTDLLGISSMVDGVLVVARNNVTQERDFMRVESVLQEHRFEIMGTVLNDSTSPHIQYSYGYTPEGKKKARETTKVPQKDKKKGLTG</sequence>
<gene>
    <name evidence="5" type="ORF">ENX03_08265</name>
</gene>